<comment type="caution">
    <text evidence="1">The sequence shown here is derived from an EMBL/GenBank/DDBJ whole genome shotgun (WGS) entry which is preliminary data.</text>
</comment>
<dbReference type="RefSeq" id="WP_207775160.1">
    <property type="nucleotide sequence ID" value="NZ_QEKQ01000006.1"/>
</dbReference>
<gene>
    <name evidence="1" type="ORF">C8D92_106175</name>
</gene>
<dbReference type="GO" id="GO:0008168">
    <property type="term" value="F:methyltransferase activity"/>
    <property type="evidence" value="ECO:0007669"/>
    <property type="project" value="UniProtKB-KW"/>
</dbReference>
<dbReference type="Proteomes" id="UP000245887">
    <property type="component" value="Unassembled WGS sequence"/>
</dbReference>
<sequence>MNNDEVKPSVMENDDSGSGRDVRAIDFFRGFLKEPKQVGSVIPSSRFLERRIVSAAGLEQAELVVELGPGTGGTTRAFLERLGTNARLLTIEMSADFVSLLDRIGDDRLVNHNGSAEHLPAILAEHGLGAPDAVISGIPFSAIPESVGGRIAESIRDSLAPGGRFVAYQFRGDVADRTSPVMGSPHVSTEFLNIPPMRVYCWQKS</sequence>
<dbReference type="SUPFAM" id="SSF53335">
    <property type="entry name" value="S-adenosyl-L-methionine-dependent methyltransferases"/>
    <property type="match status" value="1"/>
</dbReference>
<accession>A0A2U1CW09</accession>
<name>A0A2U1CW09_9GAMM</name>
<reference evidence="1 2" key="1">
    <citation type="submission" date="2018-04" db="EMBL/GenBank/DDBJ databases">
        <title>Genomic Encyclopedia of Type Strains, Phase IV (KMG-IV): sequencing the most valuable type-strain genomes for metagenomic binning, comparative biology and taxonomic classification.</title>
        <authorList>
            <person name="Goeker M."/>
        </authorList>
    </citation>
    <scope>NUCLEOTIDE SEQUENCE [LARGE SCALE GENOMIC DNA]</scope>
    <source>
        <strain evidence="1 2">DSM 28688</strain>
    </source>
</reference>
<protein>
    <submittedName>
        <fullName evidence="1">Phospholipid N-methyltransferase</fullName>
    </submittedName>
</protein>
<proteinExistence type="predicted"/>
<evidence type="ECO:0000313" key="2">
    <source>
        <dbReference type="Proteomes" id="UP000245887"/>
    </source>
</evidence>
<dbReference type="Gene3D" id="3.40.50.150">
    <property type="entry name" value="Vaccinia Virus protein VP39"/>
    <property type="match status" value="1"/>
</dbReference>
<dbReference type="InterPro" id="IPR029063">
    <property type="entry name" value="SAM-dependent_MTases_sf"/>
</dbReference>
<keyword evidence="1" id="KW-0808">Transferase</keyword>
<organism evidence="1 2">
    <name type="scientific">Tamilnaduibacter salinus</name>
    <dbReference type="NCBI Taxonomy" id="1484056"/>
    <lineage>
        <taxon>Bacteria</taxon>
        <taxon>Pseudomonadati</taxon>
        <taxon>Pseudomonadota</taxon>
        <taxon>Gammaproteobacteria</taxon>
        <taxon>Pseudomonadales</taxon>
        <taxon>Marinobacteraceae</taxon>
        <taxon>Tamilnaduibacter</taxon>
    </lineage>
</organism>
<dbReference type="CDD" id="cd02440">
    <property type="entry name" value="AdoMet_MTases"/>
    <property type="match status" value="1"/>
</dbReference>
<dbReference type="EMBL" id="QEKQ01000006">
    <property type="protein sequence ID" value="PVY75914.1"/>
    <property type="molecule type" value="Genomic_DNA"/>
</dbReference>
<evidence type="ECO:0000313" key="1">
    <source>
        <dbReference type="EMBL" id="PVY75914.1"/>
    </source>
</evidence>
<keyword evidence="1" id="KW-0489">Methyltransferase</keyword>
<dbReference type="AlphaFoldDB" id="A0A2U1CW09"/>
<dbReference type="GO" id="GO:0032259">
    <property type="term" value="P:methylation"/>
    <property type="evidence" value="ECO:0007669"/>
    <property type="project" value="UniProtKB-KW"/>
</dbReference>